<sequence>MALIENWESGSLSSAGWTVNNGDVYVTTNASGFSFGNYEGSYALETSAYAQVFSNSNEFQQGQQLDARYASTDHFLDDDALFFGASGTGADHYELEFYGRQGPHMRIQKDVGGSDTTLAAYNNNPRLGDIWHRVHVDWGSDGQIVCELYDDTDTLLKSISATDTTFTGGKLGFYHGADVSPSFWDYIEVNGGTGPQSATLESPSLTASAQPLSATNSGATATSDVTRGLISKWTLDGDALDQVGTLDPSTVSGVTYTGGYIDQAASFDGSDYIEYPSDGSIQTNDFTISAWANVNSTSSGTTAIQTVSAKNLDHTDRQFWLVEWDGAWVCRIGSNGQGVVGPAATPGAWTHLLATYDSASDTFELWVNGVSAGTATESTIGGAGQTFCIGAESPDYRMFGGLIDEVRYYDVVLTDQEIADLYAYDGTASLVTASLDSASLAFSPRALGATPGATGATLGAATANLAASTVGVSPGAISATIESTGLTSSAASMGGITGPTTATLSSVGVTAAPISPTAAPGPISAGMETATLSTAAYSIGGEILGLVADLDVASLSASPSSVASITGPVSVGLDSSSLIALSRPLGVSEAVYAALDSAAIVTSPGAFGATPGAVSATVDSAALTSLAESPVVALAELSVEIDACSLAVSVENVAPVPGAVSTDLDSASLVVTVHDVEALLALVATLDVASLTPVLSDIGAVPGVVSPELEIASASLLASDVDFSLGSRPVGLDVADLVAQLPELSAENIKYLFLRVSEAGNSGFTLDGDGAAAFSVDSAGENRFELDSGNENSL</sequence>
<accession>A0A368NBL9</accession>
<name>A0A368NBL9_9EURY</name>
<evidence type="ECO:0000313" key="6">
    <source>
        <dbReference type="Proteomes" id="UP000252189"/>
    </source>
</evidence>
<feature type="domain" description="LamG-like jellyroll fold" evidence="4">
    <location>
        <begin position="284"/>
        <end position="416"/>
    </location>
</feature>
<feature type="region of interest" description="Disordered" evidence="3">
    <location>
        <begin position="195"/>
        <end position="220"/>
    </location>
</feature>
<keyword evidence="2" id="KW-1015">Disulfide bond</keyword>
<gene>
    <name evidence="5" type="ORF">DU504_11810</name>
</gene>
<keyword evidence="1" id="KW-0732">Signal</keyword>
<evidence type="ECO:0000259" key="4">
    <source>
        <dbReference type="SMART" id="SM00560"/>
    </source>
</evidence>
<dbReference type="Gene3D" id="2.60.120.200">
    <property type="match status" value="1"/>
</dbReference>
<organism evidence="5 6">
    <name type="scientific">Haloplanus salinus</name>
    <dbReference type="NCBI Taxonomy" id="1126245"/>
    <lineage>
        <taxon>Archaea</taxon>
        <taxon>Methanobacteriati</taxon>
        <taxon>Methanobacteriota</taxon>
        <taxon>Stenosarchaea group</taxon>
        <taxon>Halobacteria</taxon>
        <taxon>Halobacteriales</taxon>
        <taxon>Haloferacaceae</taxon>
        <taxon>Haloplanus</taxon>
    </lineage>
</organism>
<comment type="caution">
    <text evidence="5">The sequence shown here is derived from an EMBL/GenBank/DDBJ whole genome shotgun (WGS) entry which is preliminary data.</text>
</comment>
<evidence type="ECO:0000256" key="3">
    <source>
        <dbReference type="SAM" id="MobiDB-lite"/>
    </source>
</evidence>
<proteinExistence type="predicted"/>
<dbReference type="OrthoDB" id="346074at2157"/>
<protein>
    <recommendedName>
        <fullName evidence="4">LamG-like jellyroll fold domain-containing protein</fullName>
    </recommendedName>
</protein>
<dbReference type="InterPro" id="IPR013320">
    <property type="entry name" value="ConA-like_dom_sf"/>
</dbReference>
<evidence type="ECO:0000256" key="2">
    <source>
        <dbReference type="ARBA" id="ARBA00023157"/>
    </source>
</evidence>
<dbReference type="PANTHER" id="PTHR47635:SF2">
    <property type="entry name" value="LAMG-LIKE JELLYROLL FOLD DOMAIN-CONTAINING PROTEIN"/>
    <property type="match status" value="1"/>
</dbReference>
<dbReference type="AlphaFoldDB" id="A0A368NBL9"/>
<dbReference type="InterPro" id="IPR006558">
    <property type="entry name" value="LamG-like"/>
</dbReference>
<dbReference type="Pfam" id="PF13385">
    <property type="entry name" value="Laminin_G_3"/>
    <property type="match status" value="1"/>
</dbReference>
<reference evidence="5 6" key="1">
    <citation type="submission" date="2018-07" db="EMBL/GenBank/DDBJ databases">
        <title>Genome sequences of Haloplanus salinus JCM 18368T.</title>
        <authorList>
            <person name="Kim Y.B."/>
            <person name="Roh S.W."/>
        </authorList>
    </citation>
    <scope>NUCLEOTIDE SEQUENCE [LARGE SCALE GENOMIC DNA]</scope>
    <source>
        <strain evidence="5 6">JCM 18368</strain>
    </source>
</reference>
<dbReference type="SUPFAM" id="SSF49899">
    <property type="entry name" value="Concanavalin A-like lectins/glucanases"/>
    <property type="match status" value="1"/>
</dbReference>
<dbReference type="PANTHER" id="PTHR47635">
    <property type="entry name" value="CUB DOMAIN-CONTAINING PROTEIN"/>
    <property type="match status" value="1"/>
</dbReference>
<dbReference type="SMART" id="SM00560">
    <property type="entry name" value="LamGL"/>
    <property type="match status" value="1"/>
</dbReference>
<evidence type="ECO:0000313" key="5">
    <source>
        <dbReference type="EMBL" id="RCU47918.1"/>
    </source>
</evidence>
<dbReference type="RefSeq" id="WP_114449477.1">
    <property type="nucleotide sequence ID" value="NZ_QPHM01000001.1"/>
</dbReference>
<dbReference type="EMBL" id="QPHM01000001">
    <property type="protein sequence ID" value="RCU47918.1"/>
    <property type="molecule type" value="Genomic_DNA"/>
</dbReference>
<dbReference type="Proteomes" id="UP000252189">
    <property type="component" value="Unassembled WGS sequence"/>
</dbReference>
<evidence type="ECO:0000256" key="1">
    <source>
        <dbReference type="ARBA" id="ARBA00022729"/>
    </source>
</evidence>
<keyword evidence="6" id="KW-1185">Reference proteome</keyword>